<evidence type="ECO:0000259" key="4">
    <source>
        <dbReference type="Pfam" id="PF00517"/>
    </source>
</evidence>
<evidence type="ECO:0000313" key="6">
    <source>
        <dbReference type="RefSeq" id="XP_020839155.1"/>
    </source>
</evidence>
<evidence type="ECO:0000313" key="7">
    <source>
        <dbReference type="RefSeq" id="XP_020839156.1"/>
    </source>
</evidence>
<feature type="chain" id="PRO_5044648282" evidence="3">
    <location>
        <begin position="23"/>
        <end position="585"/>
    </location>
</feature>
<evidence type="ECO:0000313" key="10">
    <source>
        <dbReference type="RefSeq" id="XP_020839160.1"/>
    </source>
</evidence>
<keyword evidence="3" id="KW-0732">Signal</keyword>
<keyword evidence="2" id="KW-1133">Transmembrane helix</keyword>
<feature type="transmembrane region" description="Helical" evidence="2">
    <location>
        <begin position="536"/>
        <end position="565"/>
    </location>
</feature>
<dbReference type="RefSeq" id="XP_020839158.1">
    <property type="nucleotide sequence ID" value="XM_020983499.1"/>
</dbReference>
<dbReference type="PANTHER" id="PTHR34313">
    <property type="entry name" value="ENDOGENOUS RETROVIRUS GROUP K MEMBER 113 ENV POLYPROTEIN-RELATED"/>
    <property type="match status" value="1"/>
</dbReference>
<gene>
    <name evidence="6 7 8 9 10 11" type="primary">LOC110206253</name>
</gene>
<evidence type="ECO:0000313" key="8">
    <source>
        <dbReference type="RefSeq" id="XP_020839158.1"/>
    </source>
</evidence>
<keyword evidence="5" id="KW-1185">Reference proteome</keyword>
<reference evidence="6 7" key="1">
    <citation type="submission" date="2025-04" db="UniProtKB">
        <authorList>
            <consortium name="RefSeq"/>
        </authorList>
    </citation>
    <scope>IDENTIFICATION</scope>
    <source>
        <tissue evidence="6 7">Spleen</tissue>
    </source>
</reference>
<dbReference type="GeneID" id="110206253"/>
<dbReference type="GO" id="GO:0005198">
    <property type="term" value="F:structural molecule activity"/>
    <property type="evidence" value="ECO:0007669"/>
    <property type="project" value="InterPro"/>
</dbReference>
<dbReference type="RefSeq" id="XP_020839161.1">
    <property type="nucleotide sequence ID" value="XM_020983502.1"/>
</dbReference>
<dbReference type="RefSeq" id="XP_020839159.1">
    <property type="nucleotide sequence ID" value="XM_020983500.1"/>
</dbReference>
<dbReference type="KEGG" id="pcw:110206253"/>
<dbReference type="AlphaFoldDB" id="A0A6P5K223"/>
<accession>A0A6P5K223</accession>
<protein>
    <submittedName>
        <fullName evidence="6 7">Uncharacterized protein LOC110206253</fullName>
    </submittedName>
</protein>
<evidence type="ECO:0000313" key="11">
    <source>
        <dbReference type="RefSeq" id="XP_020839161.1"/>
    </source>
</evidence>
<dbReference type="RefSeq" id="XP_020839155.1">
    <property type="nucleotide sequence ID" value="XM_020983496.1"/>
</dbReference>
<dbReference type="Pfam" id="PF00517">
    <property type="entry name" value="GP41"/>
    <property type="match status" value="1"/>
</dbReference>
<dbReference type="RefSeq" id="XP_020839160.1">
    <property type="nucleotide sequence ID" value="XM_020983501.1"/>
</dbReference>
<evidence type="ECO:0000256" key="2">
    <source>
        <dbReference type="SAM" id="Phobius"/>
    </source>
</evidence>
<dbReference type="InterPro" id="IPR000328">
    <property type="entry name" value="GP41-like"/>
</dbReference>
<evidence type="ECO:0000256" key="1">
    <source>
        <dbReference type="ARBA" id="ARBA00004328"/>
    </source>
</evidence>
<comment type="subcellular location">
    <subcellularLocation>
        <location evidence="1">Virion</location>
    </subcellularLocation>
</comment>
<organism evidence="5 10">
    <name type="scientific">Phascolarctos cinereus</name>
    <name type="common">Koala</name>
    <dbReference type="NCBI Taxonomy" id="38626"/>
    <lineage>
        <taxon>Eukaryota</taxon>
        <taxon>Metazoa</taxon>
        <taxon>Chordata</taxon>
        <taxon>Craniata</taxon>
        <taxon>Vertebrata</taxon>
        <taxon>Euteleostomi</taxon>
        <taxon>Mammalia</taxon>
        <taxon>Metatheria</taxon>
        <taxon>Diprotodontia</taxon>
        <taxon>Phascolarctidae</taxon>
        <taxon>Phascolarctos</taxon>
    </lineage>
</organism>
<feature type="domain" description="Retroviral envelope protein GP41-like" evidence="4">
    <location>
        <begin position="412"/>
        <end position="567"/>
    </location>
</feature>
<evidence type="ECO:0000313" key="9">
    <source>
        <dbReference type="RefSeq" id="XP_020839159.1"/>
    </source>
</evidence>
<dbReference type="InterPro" id="IPR051255">
    <property type="entry name" value="Retroviral_env_glycoprotein"/>
</dbReference>
<dbReference type="PANTHER" id="PTHR34313:SF2">
    <property type="entry name" value="ENDOGENOUS RETROVIRUS GROUP K MEMBER 21 ENV POLYPROTEIN-LIKE"/>
    <property type="match status" value="1"/>
</dbReference>
<keyword evidence="2" id="KW-0472">Membrane</keyword>
<dbReference type="RefSeq" id="XP_020839156.1">
    <property type="nucleotide sequence ID" value="XM_020983497.1"/>
</dbReference>
<evidence type="ECO:0000313" key="5">
    <source>
        <dbReference type="Proteomes" id="UP000515140"/>
    </source>
</evidence>
<dbReference type="Proteomes" id="UP000515140">
    <property type="component" value="Unplaced"/>
</dbReference>
<sequence>MRPEIWLSLLLVVWECPTPVINLHQFNTTWVSLETETPMYWALTPHLPIFQLMTWNHEASPLFLFGNASWLTGDLGLAVPIISKTGMNVTWTSAALPLCLSPSNISNSSISQLCYPLSNWSISQPSFLESELLNATYGSLNITLASLIRNFSNNHTVTTSLPPCPLTAPHIFEPLHACSTGNFSRLNNTNESIWFADNYPQTSILPAPIPFKEKAPLQSHWWKAGLALHPTFVRYNQTAAKVQHGFPFATWHKIFGNKNSTCHETNATTTTDILCYTFTAEAQTTPDALFLLCPPGNFTISIVPQANNKTGYTIHCTNATLTNTLNTSHTSFIVLLLRVPPFTLHPVRADPFALSLSDSLLCKLVKRDIDPTDIVAVAALALSIIEETQIMQLHKQVTFLAEFLQHFMHLESQAWKHQETLDRLLERQITTLSATVQVLLHQQAFMLRYMRLSCHYKYRPVCVTPIPYNSTMYNDLEDILRNATTGVVFATELQQLDLIIMAIENATLHFSQDWEDSISKTVKWWDDFQYQNVLQWILHGALVLVGGFLLCVFLPCLISCFLSLLKRSLAALKAEFRNANSTHPL</sequence>
<evidence type="ECO:0000256" key="3">
    <source>
        <dbReference type="SAM" id="SignalP"/>
    </source>
</evidence>
<proteinExistence type="predicted"/>
<name>A0A6P5K223_PHACI</name>
<feature type="signal peptide" evidence="3">
    <location>
        <begin position="1"/>
        <end position="22"/>
    </location>
</feature>
<keyword evidence="2" id="KW-0812">Transmembrane</keyword>